<dbReference type="AlphaFoldDB" id="A0A6N6N2K6"/>
<dbReference type="OrthoDB" id="5453964at2"/>
<evidence type="ECO:0008006" key="4">
    <source>
        <dbReference type="Google" id="ProtNLM"/>
    </source>
</evidence>
<gene>
    <name evidence="2" type="ORF">F8A88_12585</name>
</gene>
<dbReference type="RefSeq" id="WP_151151526.1">
    <property type="nucleotide sequence ID" value="NZ_WAIE01000006.1"/>
</dbReference>
<organism evidence="2 3">
    <name type="scientific">Pseudodesulfovibrio senegalensis</name>
    <dbReference type="NCBI Taxonomy" id="1721087"/>
    <lineage>
        <taxon>Bacteria</taxon>
        <taxon>Pseudomonadati</taxon>
        <taxon>Thermodesulfobacteriota</taxon>
        <taxon>Desulfovibrionia</taxon>
        <taxon>Desulfovibrionales</taxon>
        <taxon>Desulfovibrionaceae</taxon>
    </lineage>
</organism>
<evidence type="ECO:0000256" key="1">
    <source>
        <dbReference type="SAM" id="Phobius"/>
    </source>
</evidence>
<keyword evidence="1" id="KW-0472">Membrane</keyword>
<sequence length="250" mass="27638">MTISDTTTGKKTFFVRFLTVFLGFALGVALFMPWEKLCVRLVEYVDARLVNTRFTWTDLRRAGPSGFRVDDLVVGFANAPGSMFFEHADLRFGFSPLARVRLNTGGSECYVSVDTKGRLKVEGQVNLTFLFGRSELGGVVHVKGRLIPTSDGRLLGSGWFDLRAPRLVLPDGTVCTDVSATAEMNEHQWNIKNFSVKQPVDYQGKGVMQLDPDSVPRSVVRLDGELIVGGRPHAYDVEGTLHDLLAGPRQ</sequence>
<evidence type="ECO:0000313" key="2">
    <source>
        <dbReference type="EMBL" id="KAB1440782.1"/>
    </source>
</evidence>
<dbReference type="EMBL" id="WAIE01000006">
    <property type="protein sequence ID" value="KAB1440782.1"/>
    <property type="molecule type" value="Genomic_DNA"/>
</dbReference>
<protein>
    <recommendedName>
        <fullName evidence="4">Type II secretion system protein GspN</fullName>
    </recommendedName>
</protein>
<keyword evidence="1" id="KW-1133">Transmembrane helix</keyword>
<reference evidence="2 3" key="1">
    <citation type="journal article" date="2017" name="Int. J. Syst. Evol. Microbiol.">
        <title>Desulfovibrio senegalensis sp. nov., a mesophilic sulfate reducer isolated from marine sediment.</title>
        <authorList>
            <person name="Thioye A."/>
            <person name="Gam Z.B.A."/>
            <person name="Mbengue M."/>
            <person name="Cayol J.L."/>
            <person name="Joseph-Bartoli M."/>
            <person name="Toure-Kane C."/>
            <person name="Labat M."/>
        </authorList>
    </citation>
    <scope>NUCLEOTIDE SEQUENCE [LARGE SCALE GENOMIC DNA]</scope>
    <source>
        <strain evidence="2 3">DSM 101509</strain>
    </source>
</reference>
<dbReference type="Proteomes" id="UP000438699">
    <property type="component" value="Unassembled WGS sequence"/>
</dbReference>
<evidence type="ECO:0000313" key="3">
    <source>
        <dbReference type="Proteomes" id="UP000438699"/>
    </source>
</evidence>
<accession>A0A6N6N2K6</accession>
<name>A0A6N6N2K6_9BACT</name>
<comment type="caution">
    <text evidence="2">The sequence shown here is derived from an EMBL/GenBank/DDBJ whole genome shotgun (WGS) entry which is preliminary data.</text>
</comment>
<keyword evidence="3" id="KW-1185">Reference proteome</keyword>
<feature type="transmembrane region" description="Helical" evidence="1">
    <location>
        <begin position="12"/>
        <end position="34"/>
    </location>
</feature>
<keyword evidence="1" id="KW-0812">Transmembrane</keyword>
<proteinExistence type="predicted"/>